<keyword evidence="2" id="KW-0732">Signal</keyword>
<keyword evidence="4" id="KW-1185">Reference proteome</keyword>
<keyword evidence="1" id="KW-0175">Coiled coil</keyword>
<dbReference type="EMBL" id="AUYB01000132">
    <property type="protein sequence ID" value="KZN32401.1"/>
    <property type="molecule type" value="Genomic_DNA"/>
</dbReference>
<evidence type="ECO:0000256" key="2">
    <source>
        <dbReference type="SAM" id="SignalP"/>
    </source>
</evidence>
<dbReference type="PATRIC" id="fig|1365250.3.peg.4247"/>
<organism evidence="3 4">
    <name type="scientific">Pseudoalteromonas luteoviolacea DSM 6061</name>
    <dbReference type="NCBI Taxonomy" id="1365250"/>
    <lineage>
        <taxon>Bacteria</taxon>
        <taxon>Pseudomonadati</taxon>
        <taxon>Pseudomonadota</taxon>
        <taxon>Gammaproteobacteria</taxon>
        <taxon>Alteromonadales</taxon>
        <taxon>Pseudoalteromonadaceae</taxon>
        <taxon>Pseudoalteromonas</taxon>
    </lineage>
</organism>
<comment type="caution">
    <text evidence="3">The sequence shown here is derived from an EMBL/GenBank/DDBJ whole genome shotgun (WGS) entry which is preliminary data.</text>
</comment>
<reference evidence="3 4" key="1">
    <citation type="submission" date="2013-07" db="EMBL/GenBank/DDBJ databases">
        <title>Comparative Genomic and Metabolomic Analysis of Twelve Strains of Pseudoalteromonas luteoviolacea.</title>
        <authorList>
            <person name="Vynne N.G."/>
            <person name="Mansson M."/>
            <person name="Gram L."/>
        </authorList>
    </citation>
    <scope>NUCLEOTIDE SEQUENCE [LARGE SCALE GENOMIC DNA]</scope>
    <source>
        <strain evidence="3 4">DSM 6061</strain>
    </source>
</reference>
<gene>
    <name evidence="3" type="ORF">N475_22225</name>
</gene>
<dbReference type="Proteomes" id="UP000076643">
    <property type="component" value="Unassembled WGS sequence"/>
</dbReference>
<accession>A0A161ZTN1</accession>
<sequence>MKTVKKSILALAVLSIPATSMALPSLREDCSFGSTVNTGGADVMFSQNCKTAYVAPPDLGTASLGGYVETQGISFCSNLDYAKSEFDSSQTRSKVWRDKAFQLQLDGEPLVDAKIESNVELTALKGQIDYWQYGVLKQSYEMALLEYTNRFSAYSGCLRSGVMTSQECLEARYATEDAYYEAKRIYDDYRSTNNIALYQIDRLTAEIEGLEDQILEIDDRVMRYETYADNIEQRAKENYIELATMYGANTKIIYQLDYDAHVESIRRLNTNIPQLTSWRPMPLVAAEFVLNMSPTYAGTGDSALNNITPVHSVTLPKQIISYKPKGFDNLYENFNGEEKSTEEGAYMNNINPNDVDALVYGSFGSSSASIATNLHGACKLKNDGVTESELAAKMDTYIQPSLRLQWLIEVPFGYEAKYKAHSIISRMTSNKSSGFLFWKKRKSSFHEWTKNTQDFEVNFINPPFSQYWDEDMKATVKEAIMRRIAFGVMDSVYPRITAAPLNDAEHQAWSDAAKQVGCSFGPWGCAIGWVVGTLDNRRNYSRFYSDKSRFYTERSNEITYIPKDKYLTFKAN</sequence>
<name>A0A161ZTN1_9GAMM</name>
<dbReference type="AlphaFoldDB" id="A0A161ZTN1"/>
<feature type="chain" id="PRO_5007830610" evidence="2">
    <location>
        <begin position="23"/>
        <end position="572"/>
    </location>
</feature>
<feature type="coiled-coil region" evidence="1">
    <location>
        <begin position="193"/>
        <end position="220"/>
    </location>
</feature>
<protein>
    <submittedName>
        <fullName evidence="3">Uncharacterized protein</fullName>
    </submittedName>
</protein>
<evidence type="ECO:0000256" key="1">
    <source>
        <dbReference type="SAM" id="Coils"/>
    </source>
</evidence>
<evidence type="ECO:0000313" key="4">
    <source>
        <dbReference type="Proteomes" id="UP000076643"/>
    </source>
</evidence>
<feature type="signal peptide" evidence="2">
    <location>
        <begin position="1"/>
        <end position="22"/>
    </location>
</feature>
<evidence type="ECO:0000313" key="3">
    <source>
        <dbReference type="EMBL" id="KZN32401.1"/>
    </source>
</evidence>
<proteinExistence type="predicted"/>